<dbReference type="Pfam" id="PF23271">
    <property type="entry name" value="HEAT_GCN1"/>
    <property type="match status" value="1"/>
</dbReference>
<dbReference type="InterPro" id="IPR011989">
    <property type="entry name" value="ARM-like"/>
</dbReference>
<evidence type="ECO:0000313" key="4">
    <source>
        <dbReference type="EMBL" id="CAK9018847.1"/>
    </source>
</evidence>
<evidence type="ECO:0000259" key="3">
    <source>
        <dbReference type="Pfam" id="PF23271"/>
    </source>
</evidence>
<keyword evidence="5" id="KW-1185">Reference proteome</keyword>
<evidence type="ECO:0000256" key="1">
    <source>
        <dbReference type="ARBA" id="ARBA00022737"/>
    </source>
</evidence>
<dbReference type="Pfam" id="PF13513">
    <property type="entry name" value="HEAT_EZ"/>
    <property type="match status" value="1"/>
</dbReference>
<dbReference type="PROSITE" id="PS50077">
    <property type="entry name" value="HEAT_REPEAT"/>
    <property type="match status" value="1"/>
</dbReference>
<comment type="caution">
    <text evidence="4">The sequence shown here is derived from an EMBL/GenBank/DDBJ whole genome shotgun (WGS) entry which is preliminary data.</text>
</comment>
<organism evidence="4 5">
    <name type="scientific">Durusdinium trenchii</name>
    <dbReference type="NCBI Taxonomy" id="1381693"/>
    <lineage>
        <taxon>Eukaryota</taxon>
        <taxon>Sar</taxon>
        <taxon>Alveolata</taxon>
        <taxon>Dinophyceae</taxon>
        <taxon>Suessiales</taxon>
        <taxon>Symbiodiniaceae</taxon>
        <taxon>Durusdinium</taxon>
    </lineage>
</organism>
<sequence>KDLLAAYLTQLIPAIQQAIIDDDDSVRNQASTVVALLHNAVGPRATKDVVEWLLEQLEGDEEGELFLHGLEQLMKKQPGAVLPTVLGELASPTKTEWTPLQVQGLASLSVVPDRNAVHRHLGDVLPVIIKVASTSDDPEMQEVAVESAARVVDAVEQTGLVMLLNELVGPMQDAESARRRVVGAQLLKHFFENTGLDVVPALPLALPALLPSALADQDEDALSAAMGALNAIVKKCKKEELPPYLNEVRGTVLKLITDPETKKVDPEIFLPGLCNHKGLEPLYPIYQHALVHGSPDAREVAAKGLGELVDHTTEKALAPYAVKITGPLIRIVGDKFPGSVKKAIVEALRSLLARGGDTLKPFLPQLQTTYVKCLSDPPNSEEVREKAAESLGMLVRRAPRTEPLINELCTGVSNQVDPAARLAMGHALGEVLLNLPQATSETAQGKILAALTAQNFDLDSPRECEVIGWALGMLLRRHLPTEKAVEVFNEQVKPLLSSGSKRCIGAFALAGICWCQQPFLAEPAADELLSLADEAAMGLLPQLLKESQTEVQSAGLALAASMAKLHTRTGRSWEPLEALANRVALLVGPGDAALQSRSACLAARHFLSAAATEAKASAAKVAAAVAQRGSKWEETEDYERALAAALPVKNRDEEGVKASLEKMIPLVDAKAAQALKDFGLKRICSLSFYTGVTDFVWDL</sequence>
<gene>
    <name evidence="4" type="ORF">CCMP2556_LOCUS13438</name>
</gene>
<keyword evidence="1" id="KW-0677">Repeat</keyword>
<name>A0ABP0JXU8_9DINO</name>
<reference evidence="4 5" key="1">
    <citation type="submission" date="2024-02" db="EMBL/GenBank/DDBJ databases">
        <authorList>
            <person name="Chen Y."/>
            <person name="Shah S."/>
            <person name="Dougan E. K."/>
            <person name="Thang M."/>
            <person name="Chan C."/>
        </authorList>
    </citation>
    <scope>NUCLEOTIDE SEQUENCE [LARGE SCALE GENOMIC DNA]</scope>
</reference>
<proteinExistence type="predicted"/>
<dbReference type="PANTHER" id="PTHR23346:SF7">
    <property type="entry name" value="STALLED RIBOSOME SENSOR GCN1"/>
    <property type="match status" value="1"/>
</dbReference>
<dbReference type="Gene3D" id="1.25.10.10">
    <property type="entry name" value="Leucine-rich Repeat Variant"/>
    <property type="match status" value="2"/>
</dbReference>
<feature type="non-terminal residue" evidence="4">
    <location>
        <position position="1"/>
    </location>
</feature>
<dbReference type="Proteomes" id="UP001642484">
    <property type="component" value="Unassembled WGS sequence"/>
</dbReference>
<protein>
    <recommendedName>
        <fullName evidence="3">Stalled ribosome sensor GCN1-like HEAT repeats region domain-containing protein</fullName>
    </recommendedName>
</protein>
<feature type="domain" description="Stalled ribosome sensor GCN1-like HEAT repeats region" evidence="3">
    <location>
        <begin position="81"/>
        <end position="275"/>
    </location>
</feature>
<accession>A0ABP0JXU8</accession>
<dbReference type="InterPro" id="IPR016024">
    <property type="entry name" value="ARM-type_fold"/>
</dbReference>
<dbReference type="InterPro" id="IPR057546">
    <property type="entry name" value="HEAT_GCN1"/>
</dbReference>
<dbReference type="InterPro" id="IPR021133">
    <property type="entry name" value="HEAT_type_2"/>
</dbReference>
<feature type="repeat" description="HEAT" evidence="2">
    <location>
        <begin position="11"/>
        <end position="48"/>
    </location>
</feature>
<dbReference type="SUPFAM" id="SSF48371">
    <property type="entry name" value="ARM repeat"/>
    <property type="match status" value="1"/>
</dbReference>
<dbReference type="PANTHER" id="PTHR23346">
    <property type="entry name" value="TRANSLATIONAL ACTIVATOR GCN1-RELATED"/>
    <property type="match status" value="1"/>
</dbReference>
<evidence type="ECO:0000256" key="2">
    <source>
        <dbReference type="PROSITE-ProRule" id="PRU00103"/>
    </source>
</evidence>
<evidence type="ECO:0000313" key="5">
    <source>
        <dbReference type="Proteomes" id="UP001642484"/>
    </source>
</evidence>
<dbReference type="EMBL" id="CAXAMN010006692">
    <property type="protein sequence ID" value="CAK9018847.1"/>
    <property type="molecule type" value="Genomic_DNA"/>
</dbReference>